<name>A0AAD1GXW6_MYCXE</name>
<organism evidence="1 2">
    <name type="scientific">Mycobacterium xenopi</name>
    <dbReference type="NCBI Taxonomy" id="1789"/>
    <lineage>
        <taxon>Bacteria</taxon>
        <taxon>Bacillati</taxon>
        <taxon>Actinomycetota</taxon>
        <taxon>Actinomycetes</taxon>
        <taxon>Mycobacteriales</taxon>
        <taxon>Mycobacteriaceae</taxon>
        <taxon>Mycobacterium</taxon>
    </lineage>
</organism>
<reference evidence="1 2" key="1">
    <citation type="submission" date="2019-12" db="EMBL/GenBank/DDBJ databases">
        <title>Complete genome sequence of Mycolicibacterium xenopi str. JCM15661T.</title>
        <authorList>
            <person name="Yoshida M."/>
            <person name="Fukano H."/>
            <person name="Asakura T."/>
            <person name="Hoshino Y."/>
        </authorList>
    </citation>
    <scope>NUCLEOTIDE SEQUENCE [LARGE SCALE GENOMIC DNA]</scope>
    <source>
        <strain evidence="1 2">JCM 15661T</strain>
    </source>
</reference>
<dbReference type="Proteomes" id="UP000464624">
    <property type="component" value="Chromosome"/>
</dbReference>
<dbReference type="KEGG" id="mxe:MYXE_12070"/>
<dbReference type="AlphaFoldDB" id="A0AAD1GXW6"/>
<gene>
    <name evidence="1" type="ORF">MYXE_12070</name>
</gene>
<evidence type="ECO:0000313" key="1">
    <source>
        <dbReference type="EMBL" id="BBU21418.1"/>
    </source>
</evidence>
<sequence length="36" mass="4027">MGFPDKAKDLLAKNADIIDKVQEAAKKAVDQRKQQN</sequence>
<accession>A0AAD1GXW6</accession>
<evidence type="ECO:0000313" key="2">
    <source>
        <dbReference type="Proteomes" id="UP000464624"/>
    </source>
</evidence>
<proteinExistence type="predicted"/>
<dbReference type="EMBL" id="AP022314">
    <property type="protein sequence ID" value="BBU21418.1"/>
    <property type="molecule type" value="Genomic_DNA"/>
</dbReference>
<protein>
    <submittedName>
        <fullName evidence="1">Uncharacterized protein</fullName>
    </submittedName>
</protein>